<protein>
    <submittedName>
        <fullName evidence="3">Uncharacterized protein</fullName>
    </submittedName>
</protein>
<dbReference type="EMBL" id="DXGD01000471">
    <property type="protein sequence ID" value="HIX00977.1"/>
    <property type="molecule type" value="Genomic_DNA"/>
</dbReference>
<proteinExistence type="predicted"/>
<keyword evidence="2" id="KW-0812">Transmembrane</keyword>
<dbReference type="AlphaFoldDB" id="A0A9D1UVA6"/>
<keyword evidence="2" id="KW-0472">Membrane</keyword>
<feature type="compositionally biased region" description="Basic and acidic residues" evidence="1">
    <location>
        <begin position="41"/>
        <end position="67"/>
    </location>
</feature>
<evidence type="ECO:0000256" key="1">
    <source>
        <dbReference type="SAM" id="MobiDB-lite"/>
    </source>
</evidence>
<reference evidence="3" key="2">
    <citation type="submission" date="2021-04" db="EMBL/GenBank/DDBJ databases">
        <authorList>
            <person name="Gilroy R."/>
        </authorList>
    </citation>
    <scope>NUCLEOTIDE SEQUENCE</scope>
    <source>
        <strain evidence="3">ChiHejej3B27-3195</strain>
    </source>
</reference>
<evidence type="ECO:0000313" key="4">
    <source>
        <dbReference type="Proteomes" id="UP000824151"/>
    </source>
</evidence>
<gene>
    <name evidence="3" type="ORF">H9871_12640</name>
</gene>
<evidence type="ECO:0000256" key="2">
    <source>
        <dbReference type="SAM" id="Phobius"/>
    </source>
</evidence>
<feature type="compositionally biased region" description="Polar residues" evidence="1">
    <location>
        <begin position="1"/>
        <end position="20"/>
    </location>
</feature>
<feature type="transmembrane region" description="Helical" evidence="2">
    <location>
        <begin position="123"/>
        <end position="142"/>
    </location>
</feature>
<comment type="caution">
    <text evidence="3">The sequence shown here is derived from an EMBL/GenBank/DDBJ whole genome shotgun (WGS) entry which is preliminary data.</text>
</comment>
<feature type="region of interest" description="Disordered" evidence="1">
    <location>
        <begin position="1"/>
        <end position="28"/>
    </location>
</feature>
<feature type="transmembrane region" description="Helical" evidence="2">
    <location>
        <begin position="97"/>
        <end position="117"/>
    </location>
</feature>
<accession>A0A9D1UVA6</accession>
<evidence type="ECO:0000313" key="3">
    <source>
        <dbReference type="EMBL" id="HIX00977.1"/>
    </source>
</evidence>
<name>A0A9D1UVA6_9MICC</name>
<feature type="region of interest" description="Disordered" evidence="1">
    <location>
        <begin position="40"/>
        <end position="86"/>
    </location>
</feature>
<reference evidence="3" key="1">
    <citation type="journal article" date="2021" name="PeerJ">
        <title>Extensive microbial diversity within the chicken gut microbiome revealed by metagenomics and culture.</title>
        <authorList>
            <person name="Gilroy R."/>
            <person name="Ravi A."/>
            <person name="Getino M."/>
            <person name="Pursley I."/>
            <person name="Horton D.L."/>
            <person name="Alikhan N.F."/>
            <person name="Baker D."/>
            <person name="Gharbi K."/>
            <person name="Hall N."/>
            <person name="Watson M."/>
            <person name="Adriaenssens E.M."/>
            <person name="Foster-Nyarko E."/>
            <person name="Jarju S."/>
            <person name="Secka A."/>
            <person name="Antonio M."/>
            <person name="Oren A."/>
            <person name="Chaudhuri R.R."/>
            <person name="La Ragione R."/>
            <person name="Hildebrand F."/>
            <person name="Pallen M.J."/>
        </authorList>
    </citation>
    <scope>NUCLEOTIDE SEQUENCE</scope>
    <source>
        <strain evidence="3">ChiHejej3B27-3195</strain>
    </source>
</reference>
<sequence>MTTPTGPADKSTASSGSPSAHKQPLPSTDVDALLSESLHAQSEKDFTWKEPERKPRWFERAEGERAEVAPPEGAYSRHVAPGPASRGGGRGVRFGQLVFAAICLLLALWVLLGVVVGVVIEPIVVALGLFALAGIALVAAGLRPARRRRR</sequence>
<dbReference type="Proteomes" id="UP000824151">
    <property type="component" value="Unassembled WGS sequence"/>
</dbReference>
<organism evidence="3 4">
    <name type="scientific">Candidatus Nesterenkonia stercoripullorum</name>
    <dbReference type="NCBI Taxonomy" id="2838701"/>
    <lineage>
        <taxon>Bacteria</taxon>
        <taxon>Bacillati</taxon>
        <taxon>Actinomycetota</taxon>
        <taxon>Actinomycetes</taxon>
        <taxon>Micrococcales</taxon>
        <taxon>Micrococcaceae</taxon>
        <taxon>Nesterenkonia</taxon>
    </lineage>
</organism>
<keyword evidence="2" id="KW-1133">Transmembrane helix</keyword>